<comment type="subcellular location">
    <subcellularLocation>
        <location evidence="1 5 6">Nucleus</location>
    </subcellularLocation>
</comment>
<protein>
    <submittedName>
        <fullName evidence="8">LOC691272 protein</fullName>
    </submittedName>
</protein>
<dbReference type="EMBL" id="CALSGD010000664">
    <property type="protein sequence ID" value="CAH6779922.1"/>
    <property type="molecule type" value="Genomic_DNA"/>
</dbReference>
<evidence type="ECO:0000256" key="6">
    <source>
        <dbReference type="RuleBase" id="RU000682"/>
    </source>
</evidence>
<evidence type="ECO:0000256" key="3">
    <source>
        <dbReference type="ARBA" id="ARBA00023155"/>
    </source>
</evidence>
<gene>
    <name evidence="8" type="primary">LOC691272</name>
    <name evidence="8" type="ORF">PHOROB_LOCUS3374</name>
</gene>
<dbReference type="GO" id="GO:0000981">
    <property type="term" value="F:DNA-binding transcription factor activity, RNA polymerase II-specific"/>
    <property type="evidence" value="ECO:0007669"/>
    <property type="project" value="InterPro"/>
</dbReference>
<keyword evidence="2 5" id="KW-0238">DNA-binding</keyword>
<dbReference type="AlphaFoldDB" id="A0AAU9YZD1"/>
<feature type="DNA-binding region" description="Homeobox" evidence="5">
    <location>
        <begin position="90"/>
        <end position="149"/>
    </location>
</feature>
<dbReference type="PROSITE" id="PS50071">
    <property type="entry name" value="HOMEOBOX_2"/>
    <property type="match status" value="1"/>
</dbReference>
<dbReference type="InterPro" id="IPR009057">
    <property type="entry name" value="Homeodomain-like_sf"/>
</dbReference>
<dbReference type="InterPro" id="IPR050649">
    <property type="entry name" value="Paired_Homeobox_TFs"/>
</dbReference>
<proteinExistence type="predicted"/>
<accession>A0AAU9YZD1</accession>
<dbReference type="GO" id="GO:0000977">
    <property type="term" value="F:RNA polymerase II transcription regulatory region sequence-specific DNA binding"/>
    <property type="evidence" value="ECO:0007669"/>
    <property type="project" value="TreeGrafter"/>
</dbReference>
<organism evidence="8 9">
    <name type="scientific">Phodopus roborovskii</name>
    <name type="common">Roborovski's desert hamster</name>
    <name type="synonym">Cricetulus roborovskii</name>
    <dbReference type="NCBI Taxonomy" id="109678"/>
    <lineage>
        <taxon>Eukaryota</taxon>
        <taxon>Metazoa</taxon>
        <taxon>Chordata</taxon>
        <taxon>Craniata</taxon>
        <taxon>Vertebrata</taxon>
        <taxon>Euteleostomi</taxon>
        <taxon>Mammalia</taxon>
        <taxon>Eutheria</taxon>
        <taxon>Euarchontoglires</taxon>
        <taxon>Glires</taxon>
        <taxon>Rodentia</taxon>
        <taxon>Myomorpha</taxon>
        <taxon>Muroidea</taxon>
        <taxon>Cricetidae</taxon>
        <taxon>Cricetinae</taxon>
        <taxon>Phodopus</taxon>
    </lineage>
</organism>
<dbReference type="PANTHER" id="PTHR24329">
    <property type="entry name" value="HOMEOBOX PROTEIN ARISTALESS"/>
    <property type="match status" value="1"/>
</dbReference>
<dbReference type="Proteomes" id="UP001152836">
    <property type="component" value="Unassembled WGS sequence"/>
</dbReference>
<dbReference type="InterPro" id="IPR017970">
    <property type="entry name" value="Homeobox_CS"/>
</dbReference>
<reference evidence="8" key="1">
    <citation type="submission" date="2022-06" db="EMBL/GenBank/DDBJ databases">
        <authorList>
            <person name="Andreotti S."/>
            <person name="Wyler E."/>
        </authorList>
    </citation>
    <scope>NUCLEOTIDE SEQUENCE</scope>
</reference>
<feature type="domain" description="Homeobox" evidence="7">
    <location>
        <begin position="88"/>
        <end position="148"/>
    </location>
</feature>
<evidence type="ECO:0000256" key="1">
    <source>
        <dbReference type="ARBA" id="ARBA00004123"/>
    </source>
</evidence>
<dbReference type="Gene3D" id="1.10.10.60">
    <property type="entry name" value="Homeodomain-like"/>
    <property type="match status" value="1"/>
</dbReference>
<comment type="caution">
    <text evidence="8">The sequence shown here is derived from an EMBL/GenBank/DDBJ whole genome shotgun (WGS) entry which is preliminary data.</text>
</comment>
<keyword evidence="9" id="KW-1185">Reference proteome</keyword>
<keyword evidence="3 5" id="KW-0371">Homeobox</keyword>
<dbReference type="CDD" id="cd00086">
    <property type="entry name" value="homeodomain"/>
    <property type="match status" value="1"/>
</dbReference>
<name>A0AAU9YZD1_PHORO</name>
<sequence>MAYTKYYFNQDYYGVDFYEEEVTTELQQGRAATVNASRTEEIASILEELGHLNAVIDHNYNRERKNIIRRKPRVPTQGGQERVIRKPTRYCRKQYKFTPEQVLELDRVFEETHYPDAVKRKELAELINVEECTVKVWFNNRRAKLKKHQKALTQKSTLPSKHNRFSLKILKETKSVIVLQEPLRDGVFCYQPHAGHPNWQ</sequence>
<evidence type="ECO:0000313" key="8">
    <source>
        <dbReference type="EMBL" id="CAH6779922.1"/>
    </source>
</evidence>
<dbReference type="GO" id="GO:0005634">
    <property type="term" value="C:nucleus"/>
    <property type="evidence" value="ECO:0007669"/>
    <property type="project" value="UniProtKB-SubCell"/>
</dbReference>
<keyword evidence="4 5" id="KW-0539">Nucleus</keyword>
<dbReference type="PANTHER" id="PTHR24329:SF92">
    <property type="entry name" value="REPRODUCTIVE HOMEOBOX 11"/>
    <property type="match status" value="1"/>
</dbReference>
<evidence type="ECO:0000256" key="4">
    <source>
        <dbReference type="ARBA" id="ARBA00023242"/>
    </source>
</evidence>
<evidence type="ECO:0000256" key="5">
    <source>
        <dbReference type="PROSITE-ProRule" id="PRU00108"/>
    </source>
</evidence>
<evidence type="ECO:0000256" key="2">
    <source>
        <dbReference type="ARBA" id="ARBA00023125"/>
    </source>
</evidence>
<dbReference type="SUPFAM" id="SSF46689">
    <property type="entry name" value="Homeodomain-like"/>
    <property type="match status" value="1"/>
</dbReference>
<dbReference type="Pfam" id="PF00046">
    <property type="entry name" value="Homeodomain"/>
    <property type="match status" value="1"/>
</dbReference>
<evidence type="ECO:0000259" key="7">
    <source>
        <dbReference type="PROSITE" id="PS50071"/>
    </source>
</evidence>
<dbReference type="PROSITE" id="PS00027">
    <property type="entry name" value="HOMEOBOX_1"/>
    <property type="match status" value="1"/>
</dbReference>
<evidence type="ECO:0000313" key="9">
    <source>
        <dbReference type="Proteomes" id="UP001152836"/>
    </source>
</evidence>
<dbReference type="InterPro" id="IPR001356">
    <property type="entry name" value="HD"/>
</dbReference>
<dbReference type="SMART" id="SM00389">
    <property type="entry name" value="HOX"/>
    <property type="match status" value="1"/>
</dbReference>